<dbReference type="Pfam" id="PF14027">
    <property type="entry name" value="Questin_oxidase"/>
    <property type="match status" value="1"/>
</dbReference>
<dbReference type="AlphaFoldDB" id="A0A2G5BGU0"/>
<dbReference type="InterPro" id="IPR025337">
    <property type="entry name" value="Questin_oxidase-like"/>
</dbReference>
<protein>
    <submittedName>
        <fullName evidence="2">Uncharacterized protein</fullName>
    </submittedName>
</protein>
<proteinExistence type="predicted"/>
<dbReference type="OrthoDB" id="10004862at2759"/>
<dbReference type="STRING" id="763665.A0A2G5BGU0"/>
<evidence type="ECO:0000313" key="3">
    <source>
        <dbReference type="Proteomes" id="UP000242474"/>
    </source>
</evidence>
<gene>
    <name evidence="2" type="ORF">COEREDRAFT_85643</name>
</gene>
<dbReference type="EMBL" id="KZ303491">
    <property type="protein sequence ID" value="PIA18192.1"/>
    <property type="molecule type" value="Genomic_DNA"/>
</dbReference>
<evidence type="ECO:0000313" key="2">
    <source>
        <dbReference type="EMBL" id="PIA18192.1"/>
    </source>
</evidence>
<dbReference type="Proteomes" id="UP000242474">
    <property type="component" value="Unassembled WGS sequence"/>
</dbReference>
<reference evidence="2 3" key="1">
    <citation type="journal article" date="2015" name="Genome Biol. Evol.">
        <title>Phylogenomic analyses indicate that early fungi evolved digesting cell walls of algal ancestors of land plants.</title>
        <authorList>
            <person name="Chang Y."/>
            <person name="Wang S."/>
            <person name="Sekimoto S."/>
            <person name="Aerts A.L."/>
            <person name="Choi C."/>
            <person name="Clum A."/>
            <person name="LaButti K.M."/>
            <person name="Lindquist E.A."/>
            <person name="Yee Ngan C."/>
            <person name="Ohm R.A."/>
            <person name="Salamov A.A."/>
            <person name="Grigoriev I.V."/>
            <person name="Spatafora J.W."/>
            <person name="Berbee M.L."/>
        </authorList>
    </citation>
    <scope>NUCLEOTIDE SEQUENCE [LARGE SCALE GENOMIC DNA]</scope>
    <source>
        <strain evidence="2 3">NRRL 1564</strain>
    </source>
</reference>
<dbReference type="PANTHER" id="PTHR35870">
    <property type="entry name" value="PROTEIN, PUTATIVE (AFU_ORTHOLOGUE AFUA_5G03330)-RELATED"/>
    <property type="match status" value="1"/>
</dbReference>
<keyword evidence="1" id="KW-0560">Oxidoreductase</keyword>
<dbReference type="PANTHER" id="PTHR35870:SF1">
    <property type="entry name" value="PROTEIN, PUTATIVE (AFU_ORTHOLOGUE AFUA_5G03330)-RELATED"/>
    <property type="match status" value="1"/>
</dbReference>
<name>A0A2G5BGU0_COERN</name>
<evidence type="ECO:0000256" key="1">
    <source>
        <dbReference type="ARBA" id="ARBA00023002"/>
    </source>
</evidence>
<keyword evidence="3" id="KW-1185">Reference proteome</keyword>
<accession>A0A2G5BGU0</accession>
<sequence>MVRYFDGASAFLQQQQQKQQQQNITLQLYSLLTFFKQHYHKMIDDRTHDNTDYSVIKKAGMSLGHASTGLLLPGVDATTRMEATRLCARDYLEHHTFFDDRGFHNHLNHHLLAVFTMGGSAERLQTIFDLNKTIERPLASFSNDLIITPENYRDHLADEMCYSAYVNFFYRQLEDAGKDWRSAAFNYTFDPQIFQHVMSGVYHPFIQLGYGLEFESKAITAAALAQACVHTLSYKSLFSGETFTEVCTNTSANNGNGFSLMQILDMIREDVLASDISYAEQPFTETNRAAAESLAIKYAKLWTVKSAKDAIDAKYGELLSVVALVYGSLTRPGHKVLLHFMLMHCLSSAYFLPIIFEFLSVDRQAKLLQAHCAVALEIFAIHGSPRLYVPPGLTAIDAQHVAAFTQPNSGNPWLEVFKKAIASNDLHVVKVVRSLWRGSLLNAFHNQSGGTGSYDMPPPINWLYLAQLTTDTIQANYFKDVDPQTQEGKHYWIYGMVGCDKFWTEYSNV</sequence>
<organism evidence="2 3">
    <name type="scientific">Coemansia reversa (strain ATCC 12441 / NRRL 1564)</name>
    <dbReference type="NCBI Taxonomy" id="763665"/>
    <lineage>
        <taxon>Eukaryota</taxon>
        <taxon>Fungi</taxon>
        <taxon>Fungi incertae sedis</taxon>
        <taxon>Zoopagomycota</taxon>
        <taxon>Kickxellomycotina</taxon>
        <taxon>Kickxellomycetes</taxon>
        <taxon>Kickxellales</taxon>
        <taxon>Kickxellaceae</taxon>
        <taxon>Coemansia</taxon>
    </lineage>
</organism>
<dbReference type="GO" id="GO:0016491">
    <property type="term" value="F:oxidoreductase activity"/>
    <property type="evidence" value="ECO:0007669"/>
    <property type="project" value="UniProtKB-KW"/>
</dbReference>